<keyword evidence="2" id="KW-1185">Reference proteome</keyword>
<evidence type="ECO:0000313" key="1">
    <source>
        <dbReference type="EMBL" id="TWE01947.1"/>
    </source>
</evidence>
<comment type="caution">
    <text evidence="1">The sequence shown here is derived from an EMBL/GenBank/DDBJ whole genome shotgun (WGS) entry which is preliminary data.</text>
</comment>
<proteinExistence type="predicted"/>
<dbReference type="EMBL" id="VIVN01000005">
    <property type="protein sequence ID" value="TWE01947.1"/>
    <property type="molecule type" value="Genomic_DNA"/>
</dbReference>
<sequence>MANKYCPICGEENMCMTGAEEHGNCWCDKEIFPDEIFELVPAESRRKHCICKNCLNKYKEDLNQI</sequence>
<organism evidence="1 2">
    <name type="scientific">Neobacillus bataviensis</name>
    <dbReference type="NCBI Taxonomy" id="220685"/>
    <lineage>
        <taxon>Bacteria</taxon>
        <taxon>Bacillati</taxon>
        <taxon>Bacillota</taxon>
        <taxon>Bacilli</taxon>
        <taxon>Bacillales</taxon>
        <taxon>Bacillaceae</taxon>
        <taxon>Neobacillus</taxon>
    </lineage>
</organism>
<evidence type="ECO:0000313" key="2">
    <source>
        <dbReference type="Proteomes" id="UP000319671"/>
    </source>
</evidence>
<protein>
    <submittedName>
        <fullName evidence="1">Cysteine-rich CWC protein</fullName>
    </submittedName>
</protein>
<name>A0A561DF10_9BACI</name>
<dbReference type="InterPro" id="IPR032720">
    <property type="entry name" value="Cys_rich_CWC"/>
</dbReference>
<dbReference type="Proteomes" id="UP000319671">
    <property type="component" value="Unassembled WGS sequence"/>
</dbReference>
<dbReference type="RefSeq" id="WP_144565417.1">
    <property type="nucleotide sequence ID" value="NZ_VIVN01000005.1"/>
</dbReference>
<dbReference type="Pfam" id="PF14375">
    <property type="entry name" value="Cys_rich_CWC"/>
    <property type="match status" value="1"/>
</dbReference>
<accession>A0A561DF10</accession>
<reference evidence="1 2" key="1">
    <citation type="submission" date="2019-06" db="EMBL/GenBank/DDBJ databases">
        <title>Sorghum-associated microbial communities from plants grown in Nebraska, USA.</title>
        <authorList>
            <person name="Schachtman D."/>
        </authorList>
    </citation>
    <scope>NUCLEOTIDE SEQUENCE [LARGE SCALE GENOMIC DNA]</scope>
    <source>
        <strain evidence="1 2">2482</strain>
    </source>
</reference>
<gene>
    <name evidence="1" type="ORF">FB550_105319</name>
</gene>
<dbReference type="AlphaFoldDB" id="A0A561DF10"/>